<dbReference type="Pfam" id="PF13946">
    <property type="entry name" value="DUF4214"/>
    <property type="match status" value="1"/>
</dbReference>
<sequence length="503" mass="54199">MARRLATLTAATVLVLTVVAAGPAGADAPTAAPRPARQAEPRAACTENPFTAGFAAEVARRWPGKRFTAALFDSVTGCEYLFRPDVRITTASVLKAEILAGVVLRAQQQGRGLTAWEHSQVVPMIRYSDDPTASALWRSLGGVSGMRGVDRALGLTATTQASPWGLTLTTARDRNTVLRRLIWGLGGTYTAASRMRARAYLLDVTPSQRWGITNGVPSSWRVPMKNGFFTSQCCRWRTNTSGVVERPGRGAYALTVLSDGWATEAQGIAAVDTISGVVADWAAATAGPHPSAARAVHRSVGDVLGRAPSYDEERWWSARIGTWGTGGPDVLAELLSTNELDVHVGRMLRLYLGGLGTMPSAQAYAYRAWQLRTGRITATQLGDDIAASLGFTGGASLTDEQFVDRAVERTLGRTPSDASRQRWVDRLQGGMSRGAVLLHFADSAEARWVRYAPVKVGEVWGSMLRRPPAQADIDAWVPRLQSGTSLTSLAAMVFRSREYAGRW</sequence>
<feature type="signal peptide" evidence="1">
    <location>
        <begin position="1"/>
        <end position="26"/>
    </location>
</feature>
<gene>
    <name evidence="4" type="ORF">PO878_00150</name>
</gene>
<dbReference type="InterPro" id="IPR000871">
    <property type="entry name" value="Beta-lactam_class-A"/>
</dbReference>
<dbReference type="Gene3D" id="3.40.710.10">
    <property type="entry name" value="DD-peptidase/beta-lactamase superfamily"/>
    <property type="match status" value="1"/>
</dbReference>
<dbReference type="Proteomes" id="UP001216390">
    <property type="component" value="Chromosome"/>
</dbReference>
<reference evidence="4" key="1">
    <citation type="submission" date="2023-01" db="EMBL/GenBank/DDBJ databases">
        <title>The diversity of Class Acidimicrobiia in South China Sea sediment environments and the proposal of Iamia marina sp. nov., a novel species of the genus Iamia.</title>
        <authorList>
            <person name="He Y."/>
            <person name="Tian X."/>
        </authorList>
    </citation>
    <scope>NUCLEOTIDE SEQUENCE</scope>
    <source>
        <strain evidence="4">DSM 19957</strain>
    </source>
</reference>
<dbReference type="InterPro" id="IPR012338">
    <property type="entry name" value="Beta-lactam/transpept-like"/>
</dbReference>
<accession>A0AAF0BVK2</accession>
<organism evidence="4 5">
    <name type="scientific">Iamia majanohamensis</name>
    <dbReference type="NCBI Taxonomy" id="467976"/>
    <lineage>
        <taxon>Bacteria</taxon>
        <taxon>Bacillati</taxon>
        <taxon>Actinomycetota</taxon>
        <taxon>Acidimicrobiia</taxon>
        <taxon>Acidimicrobiales</taxon>
        <taxon>Iamiaceae</taxon>
        <taxon>Iamia</taxon>
    </lineage>
</organism>
<dbReference type="RefSeq" id="WP_272736655.1">
    <property type="nucleotide sequence ID" value="NZ_CP116942.1"/>
</dbReference>
<dbReference type="GO" id="GO:0046677">
    <property type="term" value="P:response to antibiotic"/>
    <property type="evidence" value="ECO:0007669"/>
    <property type="project" value="InterPro"/>
</dbReference>
<dbReference type="EMBL" id="CP116942">
    <property type="protein sequence ID" value="WCO67133.1"/>
    <property type="molecule type" value="Genomic_DNA"/>
</dbReference>
<proteinExistence type="predicted"/>
<keyword evidence="1" id="KW-0732">Signal</keyword>
<dbReference type="InterPro" id="IPR025282">
    <property type="entry name" value="DUF4214"/>
</dbReference>
<dbReference type="InterPro" id="IPR045155">
    <property type="entry name" value="Beta-lactam_cat"/>
</dbReference>
<dbReference type="GO" id="GO:0008800">
    <property type="term" value="F:beta-lactamase activity"/>
    <property type="evidence" value="ECO:0007669"/>
    <property type="project" value="InterPro"/>
</dbReference>
<evidence type="ECO:0000256" key="1">
    <source>
        <dbReference type="SAM" id="SignalP"/>
    </source>
</evidence>
<evidence type="ECO:0000313" key="4">
    <source>
        <dbReference type="EMBL" id="WCO67133.1"/>
    </source>
</evidence>
<feature type="chain" id="PRO_5042099075" evidence="1">
    <location>
        <begin position="27"/>
        <end position="503"/>
    </location>
</feature>
<dbReference type="KEGG" id="ima:PO878_00150"/>
<dbReference type="PANTHER" id="PTHR35333">
    <property type="entry name" value="BETA-LACTAMASE"/>
    <property type="match status" value="1"/>
</dbReference>
<dbReference type="PANTHER" id="PTHR35333:SF3">
    <property type="entry name" value="BETA-LACTAMASE-TYPE TRANSPEPTIDASE FOLD CONTAINING PROTEIN"/>
    <property type="match status" value="1"/>
</dbReference>
<dbReference type="GO" id="GO:0030655">
    <property type="term" value="P:beta-lactam antibiotic catabolic process"/>
    <property type="evidence" value="ECO:0007669"/>
    <property type="project" value="InterPro"/>
</dbReference>
<protein>
    <submittedName>
        <fullName evidence="4">DUF4214 domain-containing protein</fullName>
    </submittedName>
</protein>
<feature type="domain" description="Beta-lactamase class A catalytic" evidence="2">
    <location>
        <begin position="124"/>
        <end position="257"/>
    </location>
</feature>
<dbReference type="AlphaFoldDB" id="A0AAF0BVK2"/>
<dbReference type="Pfam" id="PF13354">
    <property type="entry name" value="Beta-lactamase2"/>
    <property type="match status" value="1"/>
</dbReference>
<keyword evidence="5" id="KW-1185">Reference proteome</keyword>
<evidence type="ECO:0000259" key="3">
    <source>
        <dbReference type="Pfam" id="PF13946"/>
    </source>
</evidence>
<name>A0AAF0BVK2_9ACTN</name>
<evidence type="ECO:0000259" key="2">
    <source>
        <dbReference type="Pfam" id="PF13354"/>
    </source>
</evidence>
<evidence type="ECO:0000313" key="5">
    <source>
        <dbReference type="Proteomes" id="UP001216390"/>
    </source>
</evidence>
<feature type="domain" description="DUF4214" evidence="3">
    <location>
        <begin position="394"/>
        <end position="446"/>
    </location>
</feature>
<dbReference type="SUPFAM" id="SSF56601">
    <property type="entry name" value="beta-lactamase/transpeptidase-like"/>
    <property type="match status" value="1"/>
</dbReference>